<dbReference type="GO" id="GO:0008270">
    <property type="term" value="F:zinc ion binding"/>
    <property type="evidence" value="ECO:0007669"/>
    <property type="project" value="UniProtKB-KW"/>
</dbReference>
<dbReference type="Pfam" id="PF25543">
    <property type="entry name" value="zf-CCCH_tandem"/>
    <property type="match status" value="1"/>
</dbReference>
<dbReference type="EMBL" id="MDYN01000007">
    <property type="protein sequence ID" value="OQD86588.1"/>
    <property type="molecule type" value="Genomic_DNA"/>
</dbReference>
<dbReference type="PROSITE" id="PS50103">
    <property type="entry name" value="ZF_C3H1"/>
    <property type="match status" value="1"/>
</dbReference>
<comment type="caution">
    <text evidence="5">The sequence shown here is derived from an EMBL/GenBank/DDBJ whole genome shotgun (WGS) entry which is preliminary data.</text>
</comment>
<evidence type="ECO:0000313" key="5">
    <source>
        <dbReference type="EMBL" id="OQD86588.1"/>
    </source>
</evidence>
<protein>
    <recommendedName>
        <fullName evidence="4">C3H1-type domain-containing protein</fullName>
    </recommendedName>
</protein>
<dbReference type="AlphaFoldDB" id="A0A1V6QBJ1"/>
<keyword evidence="6" id="KW-1185">Reference proteome</keyword>
<evidence type="ECO:0000256" key="3">
    <source>
        <dbReference type="SAM" id="MobiDB-lite"/>
    </source>
</evidence>
<dbReference type="Pfam" id="PF25542">
    <property type="entry name" value="zf-CCCH_12"/>
    <property type="match status" value="1"/>
</dbReference>
<dbReference type="STRING" id="416450.A0A1V6QBJ1"/>
<dbReference type="PANTHER" id="PTHR37543">
    <property type="entry name" value="CCCH ZINC FINGER DNA BINDING PROTEIN (AFU_ORTHOLOGUE AFUA_5G12760)"/>
    <property type="match status" value="1"/>
</dbReference>
<feature type="domain" description="C3H1-type" evidence="4">
    <location>
        <begin position="487"/>
        <end position="509"/>
    </location>
</feature>
<evidence type="ECO:0000259" key="4">
    <source>
        <dbReference type="PROSITE" id="PS50103"/>
    </source>
</evidence>
<dbReference type="Proteomes" id="UP000191672">
    <property type="component" value="Unassembled WGS sequence"/>
</dbReference>
<dbReference type="Gene3D" id="4.10.1000.10">
    <property type="entry name" value="Zinc finger, CCCH-type"/>
    <property type="match status" value="1"/>
</dbReference>
<dbReference type="PANTHER" id="PTHR37543:SF1">
    <property type="entry name" value="CCCH ZINC FINGER DNA BINDING PROTEIN (AFU_ORTHOLOGUE AFUA_5G12760)"/>
    <property type="match status" value="1"/>
</dbReference>
<evidence type="ECO:0000256" key="2">
    <source>
        <dbReference type="SAM" id="Coils"/>
    </source>
</evidence>
<dbReference type="Gene3D" id="3.40.50.720">
    <property type="entry name" value="NAD(P)-binding Rossmann-like Domain"/>
    <property type="match status" value="1"/>
</dbReference>
<dbReference type="InterPro" id="IPR057683">
    <property type="entry name" value="DUF7923"/>
</dbReference>
<proteinExistence type="predicted"/>
<organism evidence="5 6">
    <name type="scientific">Penicillium antarcticum</name>
    <dbReference type="NCBI Taxonomy" id="416450"/>
    <lineage>
        <taxon>Eukaryota</taxon>
        <taxon>Fungi</taxon>
        <taxon>Dikarya</taxon>
        <taxon>Ascomycota</taxon>
        <taxon>Pezizomycotina</taxon>
        <taxon>Eurotiomycetes</taxon>
        <taxon>Eurotiomycetidae</taxon>
        <taxon>Eurotiales</taxon>
        <taxon>Aspergillaceae</taxon>
        <taxon>Penicillium</taxon>
    </lineage>
</organism>
<dbReference type="Pfam" id="PF00642">
    <property type="entry name" value="zf-CCCH"/>
    <property type="match status" value="1"/>
</dbReference>
<name>A0A1V6QBJ1_9EURO</name>
<accession>A0A1V6QBJ1</accession>
<feature type="coiled-coil region" evidence="2">
    <location>
        <begin position="265"/>
        <end position="292"/>
    </location>
</feature>
<dbReference type="InterPro" id="IPR057654">
    <property type="entry name" value="Znf-CCCH_tandem"/>
</dbReference>
<evidence type="ECO:0000313" key="6">
    <source>
        <dbReference type="Proteomes" id="UP000191672"/>
    </source>
</evidence>
<evidence type="ECO:0000256" key="1">
    <source>
        <dbReference type="PROSITE-ProRule" id="PRU00723"/>
    </source>
</evidence>
<feature type="region of interest" description="Disordered" evidence="3">
    <location>
        <begin position="692"/>
        <end position="713"/>
    </location>
</feature>
<reference evidence="6" key="1">
    <citation type="journal article" date="2017" name="Nat. Microbiol.">
        <title>Global analysis of biosynthetic gene clusters reveals vast potential of secondary metabolite production in Penicillium species.</title>
        <authorList>
            <person name="Nielsen J.C."/>
            <person name="Grijseels S."/>
            <person name="Prigent S."/>
            <person name="Ji B."/>
            <person name="Dainat J."/>
            <person name="Nielsen K.F."/>
            <person name="Frisvad J.C."/>
            <person name="Workman M."/>
            <person name="Nielsen J."/>
        </authorList>
    </citation>
    <scope>NUCLEOTIDE SEQUENCE [LARGE SCALE GENOMIC DNA]</scope>
    <source>
        <strain evidence="6">IBT 31811</strain>
    </source>
</reference>
<dbReference type="Pfam" id="PF25540">
    <property type="entry name" value="DUF7923"/>
    <property type="match status" value="1"/>
</dbReference>
<keyword evidence="1" id="KW-0479">Metal-binding</keyword>
<sequence>MPEIHSKSIYHGLPVFSSEIKGLTAIVTGPSGISGHQKLKVFCKTRVAGRNLRSQSSASWLSARGVCAVYVFCFAYIQPAPKGAGLWGAEEEMVNVNQNLLVNFLSSLNLNNTIPKRVLLQQESKYYGVHYGPASCPLEETDPRVLTGPSFYCDQEDYQKAFAEEHQIGWNTTRPFHIEGTVPDAAMNKCHPLAVYATVQRYFNNLWNTTIPWSGPGTSDEAPYATITLPTDPPHGYGPPNVEQQKQHENLQNLLGQFKSLLDDYSSLKSDYEEVKEGREKYKRQARGQERNPFVLVLVDGDGYLFKEHFLKNGSEGGISAARELSDSVRELMHSTMGMQAEQCQIMVRVYANVLGLSKVLARAGHVGHEARSLSPFTSSFTRAQALFDFVDAAEKKEGSDYKIRGIELGRSDRITLIKAAGFHREFEALDLPIKELPTVFMSTPLLNSKPPTGPAASKVINGNHANGPNGSNGMHGTNGIHGIKAVCKHFQKGICKFGNSCNKQHVMPNQSLNHTPNPPSSKYSGDSPEHDSPKHLWASPTVGRTEEFFRTALPLPSIKTEEFIPVTKDGHRIDPYIPSPSGEAFDEYHSRAKEAKVCNSYHLSGECGDMSCPYDHSDVSNTIIEVLRFMLLQHPCSRAGACRSIKCYMGHLCQKPGCKAVKSWQCRFNQAAHTLDLKVARWDVPSDQSELDQWSISGDSPQAPSPRSFFAF</sequence>
<keyword evidence="2" id="KW-0175">Coiled coil</keyword>
<gene>
    <name evidence="5" type="ORF">PENANT_c007G05893</name>
</gene>
<dbReference type="InterPro" id="IPR000571">
    <property type="entry name" value="Znf_CCCH"/>
</dbReference>
<feature type="compositionally biased region" description="Polar residues" evidence="3">
    <location>
        <begin position="509"/>
        <end position="525"/>
    </location>
</feature>
<keyword evidence="1" id="KW-0863">Zinc-finger</keyword>
<keyword evidence="1" id="KW-0862">Zinc</keyword>
<feature type="zinc finger region" description="C3H1-type" evidence="1">
    <location>
        <begin position="487"/>
        <end position="509"/>
    </location>
</feature>
<feature type="region of interest" description="Disordered" evidence="3">
    <location>
        <begin position="509"/>
        <end position="540"/>
    </location>
</feature>
<feature type="compositionally biased region" description="Polar residues" evidence="3">
    <location>
        <begin position="692"/>
        <end position="703"/>
    </location>
</feature>
<dbReference type="SMART" id="SM00356">
    <property type="entry name" value="ZnF_C3H1"/>
    <property type="match status" value="2"/>
</dbReference>